<evidence type="ECO:0000256" key="11">
    <source>
        <dbReference type="ARBA" id="ARBA00032577"/>
    </source>
</evidence>
<keyword evidence="6" id="KW-0547">Nucleotide-binding</keyword>
<dbReference type="GO" id="GO:0004813">
    <property type="term" value="F:alanine-tRNA ligase activity"/>
    <property type="evidence" value="ECO:0007669"/>
    <property type="project" value="UniProtKB-EC"/>
</dbReference>
<sequence>MKKFLKFFNFYYYKTLGTQNVNSNNKTLIFSNSGLSSLKKLIFNSLIDISSFQYCVRMQGIYNDLKSTNDGIHQTSFLMLGNFTKKNNFSNFKKIKKFLFLIKLKLKNLFFAININDYLNIITILIFKINISKIIFTKKNIWKINKNGYCGFCLEIYAKVNKKLLEIWNIVNISFIKNITKINFLKKKIIDTGLGLNRIIYIKKKNNNKINYKLFDIFNSIFLIYNYLINKKNFFFINKLMKKVFIFSYKNNVKMWFFLFYYFKKKKKIYFNFSISKFINFILKKEIFFLKNIKKIIYINKIKNFIFLKNTFGFYIIILYNVFKNNFL</sequence>
<gene>
    <name evidence="14" type="primary">alaS</name>
    <name evidence="14" type="ORF">A357_0134</name>
</gene>
<evidence type="ECO:0000256" key="9">
    <source>
        <dbReference type="ARBA" id="ARBA00022917"/>
    </source>
</evidence>
<dbReference type="InterPro" id="IPR018165">
    <property type="entry name" value="Ala-tRNA-synth_IIc_core"/>
</dbReference>
<keyword evidence="4" id="KW-0820">tRNA-binding</keyword>
<evidence type="ECO:0000256" key="4">
    <source>
        <dbReference type="ARBA" id="ARBA00022555"/>
    </source>
</evidence>
<dbReference type="InterPro" id="IPR045864">
    <property type="entry name" value="aa-tRNA-synth_II/BPL/LPL"/>
</dbReference>
<feature type="domain" description="Alanyl-transfer RNA synthetases family profile" evidence="13">
    <location>
        <begin position="1"/>
        <end position="215"/>
    </location>
</feature>
<dbReference type="PROSITE" id="PS50860">
    <property type="entry name" value="AA_TRNA_LIGASE_II_ALA"/>
    <property type="match status" value="1"/>
</dbReference>
<dbReference type="AlphaFoldDB" id="J3TER3"/>
<accession>J3TER3</accession>
<dbReference type="InterPro" id="IPR050058">
    <property type="entry name" value="Ala-tRNA_ligase"/>
</dbReference>
<feature type="transmembrane region" description="Helical" evidence="12">
    <location>
        <begin position="210"/>
        <end position="229"/>
    </location>
</feature>
<keyword evidence="8" id="KW-0694">RNA-binding</keyword>
<evidence type="ECO:0000256" key="6">
    <source>
        <dbReference type="ARBA" id="ARBA00022741"/>
    </source>
</evidence>
<evidence type="ECO:0000256" key="12">
    <source>
        <dbReference type="SAM" id="Phobius"/>
    </source>
</evidence>
<dbReference type="SUPFAM" id="SSF55681">
    <property type="entry name" value="Class II aaRS and biotin synthetases"/>
    <property type="match status" value="1"/>
</dbReference>
<dbReference type="Gene3D" id="3.30.930.10">
    <property type="entry name" value="Bira Bifunctional Protein, Domain 2"/>
    <property type="match status" value="1"/>
</dbReference>
<proteinExistence type="inferred from homology"/>
<keyword evidence="5" id="KW-0436">Ligase</keyword>
<dbReference type="PANTHER" id="PTHR11777">
    <property type="entry name" value="ALANYL-TRNA SYNTHETASE"/>
    <property type="match status" value="1"/>
</dbReference>
<dbReference type="GO" id="GO:0000049">
    <property type="term" value="F:tRNA binding"/>
    <property type="evidence" value="ECO:0007669"/>
    <property type="project" value="UniProtKB-KW"/>
</dbReference>
<keyword evidence="9" id="KW-0648">Protein biosynthesis</keyword>
<evidence type="ECO:0000256" key="10">
    <source>
        <dbReference type="ARBA" id="ARBA00023146"/>
    </source>
</evidence>
<evidence type="ECO:0000256" key="2">
    <source>
        <dbReference type="ARBA" id="ARBA00013168"/>
    </source>
</evidence>
<evidence type="ECO:0000256" key="1">
    <source>
        <dbReference type="ARBA" id="ARBA00008226"/>
    </source>
</evidence>
<dbReference type="EMBL" id="CP003545">
    <property type="protein sequence ID" value="AFP84337.1"/>
    <property type="molecule type" value="Genomic_DNA"/>
</dbReference>
<organism evidence="14 15">
    <name type="scientific">Candidatus Carsonella ruddii PC isolate NHV</name>
    <dbReference type="NCBI Taxonomy" id="1202540"/>
    <lineage>
        <taxon>Bacteria</taxon>
        <taxon>Pseudomonadati</taxon>
        <taxon>Pseudomonadota</taxon>
        <taxon>Gammaproteobacteria</taxon>
        <taxon>Oceanospirillales</taxon>
        <taxon>Halomonadaceae</taxon>
        <taxon>Zymobacter group</taxon>
        <taxon>Candidatus Carsonella</taxon>
    </lineage>
</organism>
<feature type="transmembrane region" description="Helical" evidence="12">
    <location>
        <begin position="304"/>
        <end position="323"/>
    </location>
</feature>
<dbReference type="GO" id="GO:0005524">
    <property type="term" value="F:ATP binding"/>
    <property type="evidence" value="ECO:0007669"/>
    <property type="project" value="UniProtKB-KW"/>
</dbReference>
<dbReference type="GO" id="GO:0006419">
    <property type="term" value="P:alanyl-tRNA aminoacylation"/>
    <property type="evidence" value="ECO:0007669"/>
    <property type="project" value="InterPro"/>
</dbReference>
<dbReference type="STRING" id="1202540.A357_0134"/>
<keyword evidence="12" id="KW-0812">Transmembrane</keyword>
<evidence type="ECO:0000256" key="3">
    <source>
        <dbReference type="ARBA" id="ARBA00017959"/>
    </source>
</evidence>
<keyword evidence="10 14" id="KW-0030">Aminoacyl-tRNA synthetase</keyword>
<dbReference type="KEGG" id="crv:A357_0134"/>
<feature type="transmembrane region" description="Helical" evidence="12">
    <location>
        <begin position="244"/>
        <end position="263"/>
    </location>
</feature>
<dbReference type="InterPro" id="IPR018164">
    <property type="entry name" value="Ala-tRNA-synth_IIc_N"/>
</dbReference>
<comment type="similarity">
    <text evidence="1">Belongs to the class-II aminoacyl-tRNA synthetase family.</text>
</comment>
<keyword evidence="12" id="KW-1133">Transmembrane helix</keyword>
<keyword evidence="7" id="KW-0067">ATP-binding</keyword>
<dbReference type="PATRIC" id="fig|1202540.3.peg.111"/>
<evidence type="ECO:0000259" key="13">
    <source>
        <dbReference type="PROSITE" id="PS50860"/>
    </source>
</evidence>
<dbReference type="Pfam" id="PF01411">
    <property type="entry name" value="tRNA-synt_2c"/>
    <property type="match status" value="1"/>
</dbReference>
<protein>
    <recommendedName>
        <fullName evidence="3">Alanine--tRNA ligase</fullName>
        <ecNumber evidence="2">6.1.1.7</ecNumber>
    </recommendedName>
    <alternativeName>
        <fullName evidence="11">Alanyl-tRNA synthetase</fullName>
    </alternativeName>
</protein>
<name>J3TER3_CARRU</name>
<evidence type="ECO:0000256" key="5">
    <source>
        <dbReference type="ARBA" id="ARBA00022598"/>
    </source>
</evidence>
<evidence type="ECO:0000313" key="15">
    <source>
        <dbReference type="Proteomes" id="UP000003935"/>
    </source>
</evidence>
<dbReference type="Proteomes" id="UP000003935">
    <property type="component" value="Chromosome"/>
</dbReference>
<dbReference type="EC" id="6.1.1.7" evidence="2"/>
<dbReference type="RefSeq" id="WP_014887636.1">
    <property type="nucleotide sequence ID" value="NC_018418.1"/>
</dbReference>
<dbReference type="OrthoDB" id="6184198at2"/>
<dbReference type="HOGENOM" id="CLU_846444_0_0_6"/>
<reference evidence="14 15" key="1">
    <citation type="journal article" date="2012" name="Mol. Biol. Evol.">
        <title>Genome reduction and co-evolution between the primary and secondary bacterial symbionts of psyllids.</title>
        <authorList>
            <person name="Sloan D.B."/>
            <person name="Moran N.A."/>
        </authorList>
    </citation>
    <scope>NUCLEOTIDE SEQUENCE [LARGE SCALE GENOMIC DNA]</scope>
    <source>
        <strain evidence="14 15">PC</strain>
    </source>
</reference>
<evidence type="ECO:0000313" key="14">
    <source>
        <dbReference type="EMBL" id="AFP84337.1"/>
    </source>
</evidence>
<evidence type="ECO:0000256" key="7">
    <source>
        <dbReference type="ARBA" id="ARBA00022840"/>
    </source>
</evidence>
<evidence type="ECO:0000256" key="8">
    <source>
        <dbReference type="ARBA" id="ARBA00022884"/>
    </source>
</evidence>
<dbReference type="GO" id="GO:0002161">
    <property type="term" value="F:aminoacyl-tRNA deacylase activity"/>
    <property type="evidence" value="ECO:0007669"/>
    <property type="project" value="TreeGrafter"/>
</dbReference>
<keyword evidence="12" id="KW-0472">Membrane</keyword>
<dbReference type="PANTHER" id="PTHR11777:SF9">
    <property type="entry name" value="ALANINE--TRNA LIGASE, CYTOPLASMIC"/>
    <property type="match status" value="1"/>
</dbReference>